<name>A0ABP1CPG5_9APHY</name>
<evidence type="ECO:0000313" key="2">
    <source>
        <dbReference type="EMBL" id="CAL1697541.1"/>
    </source>
</evidence>
<evidence type="ECO:0000313" key="3">
    <source>
        <dbReference type="Proteomes" id="UP001497453"/>
    </source>
</evidence>
<reference evidence="3" key="1">
    <citation type="submission" date="2024-04" db="EMBL/GenBank/DDBJ databases">
        <authorList>
            <person name="Shaw F."/>
            <person name="Minotto A."/>
        </authorList>
    </citation>
    <scope>NUCLEOTIDE SEQUENCE [LARGE SCALE GENOMIC DNA]</scope>
</reference>
<accession>A0ABP1CPG5</accession>
<keyword evidence="3" id="KW-1185">Reference proteome</keyword>
<organism evidence="2 3">
    <name type="scientific">Somion occarium</name>
    <dbReference type="NCBI Taxonomy" id="3059160"/>
    <lineage>
        <taxon>Eukaryota</taxon>
        <taxon>Fungi</taxon>
        <taxon>Dikarya</taxon>
        <taxon>Basidiomycota</taxon>
        <taxon>Agaricomycotina</taxon>
        <taxon>Agaricomycetes</taxon>
        <taxon>Polyporales</taxon>
        <taxon>Cerrenaceae</taxon>
        <taxon>Somion</taxon>
    </lineage>
</organism>
<dbReference type="EMBL" id="OZ037953">
    <property type="protein sequence ID" value="CAL1697541.1"/>
    <property type="molecule type" value="Genomic_DNA"/>
</dbReference>
<gene>
    <name evidence="2" type="ORF">GFSPODELE1_LOCUS1712</name>
</gene>
<sequence>MAACYPLCNRLRSGSAPERTLPISGIIPGAFQTSSAPNIDSLSAALTLLTLTDVSLTSSSRTSSKVVPRLLYSQVVASRSPSLEPVAREVNPVSVSPDDAVDRQHQTDADGVHGSSVSCPVTPTVKPEDDGQGPWISVSHKCGHSKSPRMNDRQAAPSSAQGERQASLTDSQYQTVQAAEVRLTPAEQDLVQCRMSVVHDDGRAHRHPRSPDVFEEHLKKLFAI</sequence>
<feature type="compositionally biased region" description="Basic and acidic residues" evidence="1">
    <location>
        <begin position="100"/>
        <end position="111"/>
    </location>
</feature>
<dbReference type="Proteomes" id="UP001497453">
    <property type="component" value="Chromosome 10"/>
</dbReference>
<feature type="compositionally biased region" description="Polar residues" evidence="1">
    <location>
        <begin position="156"/>
        <end position="172"/>
    </location>
</feature>
<feature type="region of interest" description="Disordered" evidence="1">
    <location>
        <begin position="81"/>
        <end position="172"/>
    </location>
</feature>
<proteinExistence type="predicted"/>
<protein>
    <submittedName>
        <fullName evidence="2">Uncharacterized protein</fullName>
    </submittedName>
</protein>
<evidence type="ECO:0000256" key="1">
    <source>
        <dbReference type="SAM" id="MobiDB-lite"/>
    </source>
</evidence>